<evidence type="ECO:0000313" key="3">
    <source>
        <dbReference type="Proteomes" id="UP000190961"/>
    </source>
</evidence>
<dbReference type="EMBL" id="FUZU01000002">
    <property type="protein sequence ID" value="SKC73398.1"/>
    <property type="molecule type" value="Genomic_DNA"/>
</dbReference>
<feature type="signal peptide" evidence="1">
    <location>
        <begin position="1"/>
        <end position="21"/>
    </location>
</feature>
<organism evidence="2 3">
    <name type="scientific">Ohtaekwangia koreensis</name>
    <dbReference type="NCBI Taxonomy" id="688867"/>
    <lineage>
        <taxon>Bacteria</taxon>
        <taxon>Pseudomonadati</taxon>
        <taxon>Bacteroidota</taxon>
        <taxon>Cytophagia</taxon>
        <taxon>Cytophagales</taxon>
        <taxon>Fulvivirgaceae</taxon>
        <taxon>Ohtaekwangia</taxon>
    </lineage>
</organism>
<accession>A0A1T5LDB1</accession>
<name>A0A1T5LDB1_9BACT</name>
<dbReference type="OrthoDB" id="979699at2"/>
<keyword evidence="3" id="KW-1185">Reference proteome</keyword>
<dbReference type="PROSITE" id="PS51257">
    <property type="entry name" value="PROKAR_LIPOPROTEIN"/>
    <property type="match status" value="1"/>
</dbReference>
<reference evidence="2 3" key="1">
    <citation type="submission" date="2017-02" db="EMBL/GenBank/DDBJ databases">
        <authorList>
            <person name="Peterson S.W."/>
        </authorList>
    </citation>
    <scope>NUCLEOTIDE SEQUENCE [LARGE SCALE GENOMIC DNA]</scope>
    <source>
        <strain evidence="2 3">DSM 25262</strain>
    </source>
</reference>
<feature type="chain" id="PRO_5010573480" description="DUF4382 domain-containing protein" evidence="1">
    <location>
        <begin position="22"/>
        <end position="345"/>
    </location>
</feature>
<dbReference type="AlphaFoldDB" id="A0A1T5LDB1"/>
<evidence type="ECO:0008006" key="4">
    <source>
        <dbReference type="Google" id="ProtNLM"/>
    </source>
</evidence>
<keyword evidence="1" id="KW-0732">Signal</keyword>
<protein>
    <recommendedName>
        <fullName evidence="4">DUF4382 domain-containing protein</fullName>
    </recommendedName>
</protein>
<dbReference type="RefSeq" id="WP_079687484.1">
    <property type="nucleotide sequence ID" value="NZ_FUZU01000002.1"/>
</dbReference>
<evidence type="ECO:0000313" key="2">
    <source>
        <dbReference type="EMBL" id="SKC73398.1"/>
    </source>
</evidence>
<dbReference type="Proteomes" id="UP000190961">
    <property type="component" value="Unassembled WGS sequence"/>
</dbReference>
<dbReference type="STRING" id="688867.SAMN05660236_2913"/>
<gene>
    <name evidence="2" type="ORF">SAMN05660236_2913</name>
</gene>
<sequence>MKKHLYILSLATAFATLLSCADNSLEETPNDGNFPFQLLLDAEEGADLADAEDYSVEIKFADYLPDATLPKNAITLGYTLSDLEDDMIGNVTIDKIVYEVEMDDCIYERELNFTKDTDGLSGTITLSPDTDLNTVPPSFEVVFTLPGGDETKGSFKFEITNLTSNGNVVLGSPRVFEYEVLDNDVAGEWEFEITSEEDLESFKSIFGHVNADLGKLTLEDITGKVKAEFEFEEMKFEIELLEEEEITSCENGETETEVENKVIEIEADYNAEDGEIELEGSHVIVNDDGIEEKELDFIVEGEYEIHEDDETVTFTFTKVVDEDNFKDGEELYSSKDGVTITFKKD</sequence>
<evidence type="ECO:0000256" key="1">
    <source>
        <dbReference type="SAM" id="SignalP"/>
    </source>
</evidence>
<proteinExistence type="predicted"/>